<feature type="region of interest" description="Disordered" evidence="1">
    <location>
        <begin position="1"/>
        <end position="40"/>
    </location>
</feature>
<protein>
    <submittedName>
        <fullName evidence="2">Uncharacterized protein</fullName>
    </submittedName>
</protein>
<keyword evidence="3" id="KW-1185">Reference proteome</keyword>
<dbReference type="EMBL" id="CP002467">
    <property type="protein sequence ID" value="ADV82407.1"/>
    <property type="molecule type" value="Genomic_DNA"/>
</dbReference>
<dbReference type="STRING" id="401053.AciPR4_1587"/>
<evidence type="ECO:0000313" key="3">
    <source>
        <dbReference type="Proteomes" id="UP000006844"/>
    </source>
</evidence>
<feature type="compositionally biased region" description="Polar residues" evidence="1">
    <location>
        <begin position="1"/>
        <end position="18"/>
    </location>
</feature>
<dbReference type="RefSeq" id="WP_013568140.1">
    <property type="nucleotide sequence ID" value="NC_014963.1"/>
</dbReference>
<evidence type="ECO:0000313" key="2">
    <source>
        <dbReference type="EMBL" id="ADV82407.1"/>
    </source>
</evidence>
<name>E8V2I9_TERSS</name>
<sequence length="137" mass="15200">MQTPSYNPALSGNPQSATGRVYPNGNPASPLNPPQARNTDSCVPLHSAEEIVHDYQCAGPAPGTIGFRWIYGSVIAAKNKDPHVQVMQYNEDTYLLRENICVHWEGPFTYLLFGNHVAILIDIDRSSERLSRHLQLA</sequence>
<proteinExistence type="predicted"/>
<evidence type="ECO:0000256" key="1">
    <source>
        <dbReference type="SAM" id="MobiDB-lite"/>
    </source>
</evidence>
<dbReference type="KEGG" id="tsa:AciPR4_1587"/>
<reference evidence="2 3" key="1">
    <citation type="journal article" date="2012" name="Stand. Genomic Sci.">
        <title>Complete genome sequence of Terriglobus saanensis type strain SP1PR4(T), an Acidobacteria from tundra soil.</title>
        <authorList>
            <person name="Rawat S.R."/>
            <person name="Mannisto M.K."/>
            <person name="Starovoytov V."/>
            <person name="Goodwin L."/>
            <person name="Nolan M."/>
            <person name="Hauser L."/>
            <person name="Land M."/>
            <person name="Davenport K.W."/>
            <person name="Woyke T."/>
            <person name="Haggblom M.M."/>
        </authorList>
    </citation>
    <scope>NUCLEOTIDE SEQUENCE</scope>
    <source>
        <strain evidence="3">ATCC BAA-1853 / DSM 23119 / SP1PR4</strain>
    </source>
</reference>
<gene>
    <name evidence="2" type="ordered locus">AciPR4_1587</name>
</gene>
<dbReference type="Proteomes" id="UP000006844">
    <property type="component" value="Chromosome"/>
</dbReference>
<dbReference type="eggNOG" id="COG0491">
    <property type="taxonomic scope" value="Bacteria"/>
</dbReference>
<dbReference type="HOGENOM" id="CLU_1864173_0_0_0"/>
<organism evidence="2 3">
    <name type="scientific">Terriglobus saanensis (strain ATCC BAA-1853 / DSM 23119 / SP1PR4)</name>
    <dbReference type="NCBI Taxonomy" id="401053"/>
    <lineage>
        <taxon>Bacteria</taxon>
        <taxon>Pseudomonadati</taxon>
        <taxon>Acidobacteriota</taxon>
        <taxon>Terriglobia</taxon>
        <taxon>Terriglobales</taxon>
        <taxon>Acidobacteriaceae</taxon>
        <taxon>Terriglobus</taxon>
    </lineage>
</organism>
<accession>E8V2I9</accession>
<dbReference type="AlphaFoldDB" id="E8V2I9"/>